<dbReference type="SUPFAM" id="SSF56112">
    <property type="entry name" value="Protein kinase-like (PK-like)"/>
    <property type="match status" value="1"/>
</dbReference>
<accession>A0A835H1G5</accession>
<dbReference type="PANTHER" id="PTHR48011:SF4">
    <property type="entry name" value="MITOGEN-ACTIVATED PROTEIN KINASE KINASE KINASE 19"/>
    <property type="match status" value="1"/>
</dbReference>
<evidence type="ECO:0000256" key="10">
    <source>
        <dbReference type="ARBA" id="ARBA00047559"/>
    </source>
</evidence>
<sequence length="403" mass="44745">MDWTRGHSIGHGASATVSVGKAHRSNEVFAVKSVELSKSDFLQREQRILSSVRCPQIVGYLGCDVTNESGTYMYNLFMEYVSGGALSDSIQSQGGCLDECAIRSHTRDILHGLDYLHMNQIVHCDIKGKNVLIGSDGAKIADLGCSKWVNEFEVSANPIAGTPVFMAPEVASGEEQSFPADIWALGCTVIEMATGSPPWKDAKDPVSALYRIAFSGDVPEVPSFLSEQAKDFLEKCFVKNPKKRWTSSQLLKHPFLENTKRIQNSVSCSPTSILDQDFWDSIEESDTPRNLSNIGCSSSAAKRLQCISSPAKPNWALDEKDEDWITIRSNETDEKVVDDFSDEYSTISAASSSRQQLMMHFEPLSNVMCNKCVPLPLIHHTYKDNDHCYVFWKNSRVNLPLVV</sequence>
<dbReference type="Gene3D" id="1.10.510.10">
    <property type="entry name" value="Transferase(Phosphotransferase) domain 1"/>
    <property type="match status" value="1"/>
</dbReference>
<dbReference type="GO" id="GO:0019901">
    <property type="term" value="F:protein kinase binding"/>
    <property type="evidence" value="ECO:0007669"/>
    <property type="project" value="UniProtKB-ARBA"/>
</dbReference>
<comment type="catalytic activity">
    <reaction evidence="10">
        <text>L-threonyl-[protein] + ATP = O-phospho-L-threonyl-[protein] + ADP + H(+)</text>
        <dbReference type="Rhea" id="RHEA:46608"/>
        <dbReference type="Rhea" id="RHEA-COMP:11060"/>
        <dbReference type="Rhea" id="RHEA-COMP:11605"/>
        <dbReference type="ChEBI" id="CHEBI:15378"/>
        <dbReference type="ChEBI" id="CHEBI:30013"/>
        <dbReference type="ChEBI" id="CHEBI:30616"/>
        <dbReference type="ChEBI" id="CHEBI:61977"/>
        <dbReference type="ChEBI" id="CHEBI:456216"/>
        <dbReference type="EC" id="2.7.11.25"/>
    </reaction>
</comment>
<evidence type="ECO:0000256" key="6">
    <source>
        <dbReference type="ARBA" id="ARBA00022741"/>
    </source>
</evidence>
<proteinExistence type="inferred from homology"/>
<dbReference type="GO" id="GO:0004709">
    <property type="term" value="F:MAP kinase kinase kinase activity"/>
    <property type="evidence" value="ECO:0007669"/>
    <property type="project" value="UniProtKB-EC"/>
</dbReference>
<dbReference type="AlphaFoldDB" id="A0A835H1G5"/>
<comment type="catalytic activity">
    <reaction evidence="11">
        <text>L-seryl-[protein] + ATP = O-phospho-L-seryl-[protein] + ADP + H(+)</text>
        <dbReference type="Rhea" id="RHEA:17989"/>
        <dbReference type="Rhea" id="RHEA-COMP:9863"/>
        <dbReference type="Rhea" id="RHEA-COMP:11604"/>
        <dbReference type="ChEBI" id="CHEBI:15378"/>
        <dbReference type="ChEBI" id="CHEBI:29999"/>
        <dbReference type="ChEBI" id="CHEBI:30616"/>
        <dbReference type="ChEBI" id="CHEBI:83421"/>
        <dbReference type="ChEBI" id="CHEBI:456216"/>
        <dbReference type="EC" id="2.7.11.25"/>
    </reaction>
</comment>
<evidence type="ECO:0000256" key="7">
    <source>
        <dbReference type="ARBA" id="ARBA00022777"/>
    </source>
</evidence>
<comment type="similarity">
    <text evidence="13">Belongs to the protein kinase superfamily.</text>
</comment>
<evidence type="ECO:0000256" key="1">
    <source>
        <dbReference type="ARBA" id="ARBA00004123"/>
    </source>
</evidence>
<dbReference type="PROSITE" id="PS50011">
    <property type="entry name" value="PROTEIN_KINASE_DOM"/>
    <property type="match status" value="1"/>
</dbReference>
<dbReference type="GO" id="GO:0006970">
    <property type="term" value="P:response to osmotic stress"/>
    <property type="evidence" value="ECO:0007669"/>
    <property type="project" value="UniProtKB-ARBA"/>
</dbReference>
<dbReference type="GO" id="GO:0009738">
    <property type="term" value="P:abscisic acid-activated signaling pathway"/>
    <property type="evidence" value="ECO:0007669"/>
    <property type="project" value="UniProtKB-ARBA"/>
</dbReference>
<dbReference type="FunFam" id="1.10.510.10:FF:000852">
    <property type="entry name" value="Mitogen-activated protein kinase kinase kinase 17"/>
    <property type="match status" value="1"/>
</dbReference>
<dbReference type="InterPro" id="IPR008271">
    <property type="entry name" value="Ser/Thr_kinase_AS"/>
</dbReference>
<dbReference type="Proteomes" id="UP000631114">
    <property type="component" value="Unassembled WGS sequence"/>
</dbReference>
<evidence type="ECO:0000256" key="12">
    <source>
        <dbReference type="PROSITE-ProRule" id="PRU10141"/>
    </source>
</evidence>
<dbReference type="InterPro" id="IPR052751">
    <property type="entry name" value="Plant_MAPKKK"/>
</dbReference>
<comment type="caution">
    <text evidence="15">The sequence shown here is derived from an EMBL/GenBank/DDBJ whole genome shotgun (WGS) entry which is preliminary data.</text>
</comment>
<dbReference type="Pfam" id="PF00069">
    <property type="entry name" value="Pkinase"/>
    <property type="match status" value="1"/>
</dbReference>
<evidence type="ECO:0000313" key="16">
    <source>
        <dbReference type="Proteomes" id="UP000631114"/>
    </source>
</evidence>
<dbReference type="CDD" id="cd06606">
    <property type="entry name" value="STKc_MAPKKK"/>
    <property type="match status" value="1"/>
</dbReference>
<comment type="subcellular location">
    <subcellularLocation>
        <location evidence="1">Nucleus</location>
    </subcellularLocation>
</comment>
<dbReference type="OrthoDB" id="275301at2759"/>
<keyword evidence="9" id="KW-0539">Nucleus</keyword>
<evidence type="ECO:0000256" key="2">
    <source>
        <dbReference type="ARBA" id="ARBA00012406"/>
    </source>
</evidence>
<dbReference type="InterPro" id="IPR011009">
    <property type="entry name" value="Kinase-like_dom_sf"/>
</dbReference>
<dbReference type="GO" id="GO:0005524">
    <property type="term" value="F:ATP binding"/>
    <property type="evidence" value="ECO:0007669"/>
    <property type="project" value="UniProtKB-UniRule"/>
</dbReference>
<evidence type="ECO:0000256" key="5">
    <source>
        <dbReference type="ARBA" id="ARBA00022679"/>
    </source>
</evidence>
<organism evidence="15 16">
    <name type="scientific">Coptis chinensis</name>
    <dbReference type="NCBI Taxonomy" id="261450"/>
    <lineage>
        <taxon>Eukaryota</taxon>
        <taxon>Viridiplantae</taxon>
        <taxon>Streptophyta</taxon>
        <taxon>Embryophyta</taxon>
        <taxon>Tracheophyta</taxon>
        <taxon>Spermatophyta</taxon>
        <taxon>Magnoliopsida</taxon>
        <taxon>Ranunculales</taxon>
        <taxon>Ranunculaceae</taxon>
        <taxon>Coptidoideae</taxon>
        <taxon>Coptis</taxon>
    </lineage>
</organism>
<evidence type="ECO:0000256" key="4">
    <source>
        <dbReference type="ARBA" id="ARBA00022553"/>
    </source>
</evidence>
<dbReference type="PROSITE" id="PS00107">
    <property type="entry name" value="PROTEIN_KINASE_ATP"/>
    <property type="match status" value="1"/>
</dbReference>
<feature type="binding site" evidence="12">
    <location>
        <position position="32"/>
    </location>
    <ligand>
        <name>ATP</name>
        <dbReference type="ChEBI" id="CHEBI:30616"/>
    </ligand>
</feature>
<evidence type="ECO:0000256" key="13">
    <source>
        <dbReference type="RuleBase" id="RU000304"/>
    </source>
</evidence>
<name>A0A835H1G5_9MAGN</name>
<dbReference type="PROSITE" id="PS00108">
    <property type="entry name" value="PROTEIN_KINASE_ST"/>
    <property type="match status" value="1"/>
</dbReference>
<gene>
    <name evidence="15" type="ORF">IFM89_035280</name>
</gene>
<keyword evidence="5" id="KW-0808">Transferase</keyword>
<dbReference type="EC" id="2.7.11.25" evidence="2"/>
<protein>
    <recommendedName>
        <fullName evidence="2">mitogen-activated protein kinase kinase kinase</fullName>
        <ecNumber evidence="2">2.7.11.25</ecNumber>
    </recommendedName>
</protein>
<keyword evidence="16" id="KW-1185">Reference proteome</keyword>
<evidence type="ECO:0000313" key="15">
    <source>
        <dbReference type="EMBL" id="KAF9590445.1"/>
    </source>
</evidence>
<keyword evidence="4" id="KW-0597">Phosphoprotein</keyword>
<evidence type="ECO:0000256" key="9">
    <source>
        <dbReference type="ARBA" id="ARBA00023242"/>
    </source>
</evidence>
<evidence type="ECO:0000256" key="11">
    <source>
        <dbReference type="ARBA" id="ARBA00048329"/>
    </source>
</evidence>
<dbReference type="PANTHER" id="PTHR48011">
    <property type="entry name" value="CCR4-NOT TRANSCRIPTIONAL COMPLEX SUBUNIT CAF120-RELATED"/>
    <property type="match status" value="1"/>
</dbReference>
<reference evidence="15 16" key="1">
    <citation type="submission" date="2020-10" db="EMBL/GenBank/DDBJ databases">
        <title>The Coptis chinensis genome and diversification of protoberbering-type alkaloids.</title>
        <authorList>
            <person name="Wang B."/>
            <person name="Shu S."/>
            <person name="Song C."/>
            <person name="Liu Y."/>
        </authorList>
    </citation>
    <scope>NUCLEOTIDE SEQUENCE [LARGE SCALE GENOMIC DNA]</scope>
    <source>
        <strain evidence="15">HL-2020</strain>
        <tissue evidence="15">Leaf</tissue>
    </source>
</reference>
<evidence type="ECO:0000256" key="3">
    <source>
        <dbReference type="ARBA" id="ARBA00022527"/>
    </source>
</evidence>
<dbReference type="EMBL" id="JADFTS010000009">
    <property type="protein sequence ID" value="KAF9590445.1"/>
    <property type="molecule type" value="Genomic_DNA"/>
</dbReference>
<dbReference type="SMART" id="SM00220">
    <property type="entry name" value="S_TKc"/>
    <property type="match status" value="1"/>
</dbReference>
<keyword evidence="7" id="KW-0418">Kinase</keyword>
<keyword evidence="3 13" id="KW-0723">Serine/threonine-protein kinase</keyword>
<keyword evidence="6 12" id="KW-0547">Nucleotide-binding</keyword>
<dbReference type="InterPro" id="IPR017441">
    <property type="entry name" value="Protein_kinase_ATP_BS"/>
</dbReference>
<evidence type="ECO:0000259" key="14">
    <source>
        <dbReference type="PROSITE" id="PS50011"/>
    </source>
</evidence>
<feature type="domain" description="Protein kinase" evidence="14">
    <location>
        <begin position="3"/>
        <end position="256"/>
    </location>
</feature>
<dbReference type="InterPro" id="IPR000719">
    <property type="entry name" value="Prot_kinase_dom"/>
</dbReference>
<evidence type="ECO:0000256" key="8">
    <source>
        <dbReference type="ARBA" id="ARBA00022840"/>
    </source>
</evidence>
<dbReference type="GO" id="GO:0005634">
    <property type="term" value="C:nucleus"/>
    <property type="evidence" value="ECO:0007669"/>
    <property type="project" value="UniProtKB-SubCell"/>
</dbReference>
<keyword evidence="8 12" id="KW-0067">ATP-binding</keyword>